<dbReference type="EMBL" id="GEBQ01021016">
    <property type="protein sequence ID" value="JAT18961.1"/>
    <property type="molecule type" value="Transcribed_RNA"/>
</dbReference>
<reference evidence="16" key="1">
    <citation type="submission" date="2015-11" db="EMBL/GenBank/DDBJ databases">
        <title>De novo transcriptome assembly of four potential Pierce s Disease insect vectors from Arizona vineyards.</title>
        <authorList>
            <person name="Tassone E.E."/>
        </authorList>
    </citation>
    <scope>NUCLEOTIDE SEQUENCE</scope>
</reference>
<keyword evidence="12" id="KW-0472">Membrane</keyword>
<dbReference type="AlphaFoldDB" id="A0A1B6L5Q1"/>
<evidence type="ECO:0000313" key="17">
    <source>
        <dbReference type="EMBL" id="JAT28115.1"/>
    </source>
</evidence>
<dbReference type="InterPro" id="IPR050476">
    <property type="entry name" value="Insect_CytP450_Detox"/>
</dbReference>
<keyword evidence="7" id="KW-0256">Endoplasmic reticulum</keyword>
<evidence type="ECO:0000256" key="12">
    <source>
        <dbReference type="ARBA" id="ARBA00023136"/>
    </source>
</evidence>
<comment type="similarity">
    <text evidence="4 14">Belongs to the cytochrome P450 family.</text>
</comment>
<evidence type="ECO:0000256" key="13">
    <source>
        <dbReference type="PIRSR" id="PIRSR602401-1"/>
    </source>
</evidence>
<evidence type="ECO:0000256" key="9">
    <source>
        <dbReference type="ARBA" id="ARBA00023002"/>
    </source>
</evidence>
<comment type="cofactor">
    <cofactor evidence="1 13">
        <name>heme</name>
        <dbReference type="ChEBI" id="CHEBI:30413"/>
    </cofactor>
</comment>
<dbReference type="PANTHER" id="PTHR24292">
    <property type="entry name" value="CYTOCHROME P450"/>
    <property type="match status" value="1"/>
</dbReference>
<evidence type="ECO:0000256" key="3">
    <source>
        <dbReference type="ARBA" id="ARBA00004406"/>
    </source>
</evidence>
<evidence type="ECO:0000256" key="7">
    <source>
        <dbReference type="ARBA" id="ARBA00022824"/>
    </source>
</evidence>
<evidence type="ECO:0000256" key="2">
    <source>
        <dbReference type="ARBA" id="ARBA00004174"/>
    </source>
</evidence>
<dbReference type="PROSITE" id="PS00086">
    <property type="entry name" value="CYTOCHROME_P450"/>
    <property type="match status" value="1"/>
</dbReference>
<dbReference type="InterPro" id="IPR017972">
    <property type="entry name" value="Cyt_P450_CS"/>
</dbReference>
<evidence type="ECO:0000256" key="11">
    <source>
        <dbReference type="ARBA" id="ARBA00023033"/>
    </source>
</evidence>
<gene>
    <name evidence="16" type="ORF">g.45206</name>
    <name evidence="15" type="ORF">g.45207</name>
    <name evidence="17" type="ORF">g.45208</name>
</gene>
<evidence type="ECO:0008006" key="18">
    <source>
        <dbReference type="Google" id="ProtNLM"/>
    </source>
</evidence>
<dbReference type="GO" id="GO:0005506">
    <property type="term" value="F:iron ion binding"/>
    <property type="evidence" value="ECO:0007669"/>
    <property type="project" value="InterPro"/>
</dbReference>
<name>A0A1B6L5Q1_9HEMI</name>
<keyword evidence="6 13" id="KW-0479">Metal-binding</keyword>
<dbReference type="PANTHER" id="PTHR24292:SF100">
    <property type="entry name" value="CYTOCHROME P450 6A16, ISOFORM B-RELATED"/>
    <property type="match status" value="1"/>
</dbReference>
<dbReference type="SUPFAM" id="SSF48264">
    <property type="entry name" value="Cytochrome P450"/>
    <property type="match status" value="1"/>
</dbReference>
<dbReference type="PRINTS" id="PR00463">
    <property type="entry name" value="EP450I"/>
</dbReference>
<evidence type="ECO:0000256" key="5">
    <source>
        <dbReference type="ARBA" id="ARBA00022617"/>
    </source>
</evidence>
<dbReference type="Gene3D" id="1.10.630.10">
    <property type="entry name" value="Cytochrome P450"/>
    <property type="match status" value="1"/>
</dbReference>
<dbReference type="GO" id="GO:0004497">
    <property type="term" value="F:monooxygenase activity"/>
    <property type="evidence" value="ECO:0007669"/>
    <property type="project" value="UniProtKB-KW"/>
</dbReference>
<keyword evidence="8" id="KW-0492">Microsome</keyword>
<evidence type="ECO:0000256" key="6">
    <source>
        <dbReference type="ARBA" id="ARBA00022723"/>
    </source>
</evidence>
<organism evidence="16">
    <name type="scientific">Graphocephala atropunctata</name>
    <dbReference type="NCBI Taxonomy" id="36148"/>
    <lineage>
        <taxon>Eukaryota</taxon>
        <taxon>Metazoa</taxon>
        <taxon>Ecdysozoa</taxon>
        <taxon>Arthropoda</taxon>
        <taxon>Hexapoda</taxon>
        <taxon>Insecta</taxon>
        <taxon>Pterygota</taxon>
        <taxon>Neoptera</taxon>
        <taxon>Paraneoptera</taxon>
        <taxon>Hemiptera</taxon>
        <taxon>Auchenorrhyncha</taxon>
        <taxon>Membracoidea</taxon>
        <taxon>Cicadellidae</taxon>
        <taxon>Cicadellinae</taxon>
        <taxon>Cicadellini</taxon>
        <taxon>Graphocephala</taxon>
    </lineage>
</organism>
<comment type="subcellular location">
    <subcellularLocation>
        <location evidence="3">Endoplasmic reticulum membrane</location>
        <topology evidence="3">Peripheral membrane protein</topology>
    </subcellularLocation>
    <subcellularLocation>
        <location evidence="2">Microsome membrane</location>
        <topology evidence="2">Peripheral membrane protein</topology>
    </subcellularLocation>
</comment>
<feature type="binding site" description="axial binding residue" evidence="13">
    <location>
        <position position="167"/>
    </location>
    <ligand>
        <name>heme</name>
        <dbReference type="ChEBI" id="CHEBI:30413"/>
    </ligand>
    <ligandPart>
        <name>Fe</name>
        <dbReference type="ChEBI" id="CHEBI:18248"/>
    </ligandPart>
</feature>
<evidence type="ECO:0000313" key="15">
    <source>
        <dbReference type="EMBL" id="JAT10840.1"/>
    </source>
</evidence>
<dbReference type="GO" id="GO:0020037">
    <property type="term" value="F:heme binding"/>
    <property type="evidence" value="ECO:0007669"/>
    <property type="project" value="InterPro"/>
</dbReference>
<evidence type="ECO:0000256" key="8">
    <source>
        <dbReference type="ARBA" id="ARBA00022848"/>
    </source>
</evidence>
<evidence type="ECO:0000256" key="14">
    <source>
        <dbReference type="RuleBase" id="RU000461"/>
    </source>
</evidence>
<dbReference type="InterPro" id="IPR036396">
    <property type="entry name" value="Cyt_P450_sf"/>
</dbReference>
<dbReference type="EMBL" id="GEBQ01011862">
    <property type="protein sequence ID" value="JAT28115.1"/>
    <property type="molecule type" value="Transcribed_RNA"/>
</dbReference>
<dbReference type="GO" id="GO:0005789">
    <property type="term" value="C:endoplasmic reticulum membrane"/>
    <property type="evidence" value="ECO:0007669"/>
    <property type="project" value="UniProtKB-SubCell"/>
</dbReference>
<evidence type="ECO:0000313" key="16">
    <source>
        <dbReference type="EMBL" id="JAT18961.1"/>
    </source>
</evidence>
<sequence>MLLTKPKNRTLVLVFTEEKISANTFVFLVAGSETVSGTINFVLFELSKHQHIQLRLQQEVDSVLAKHGKLSYEAIRDMTYMDQVVQESLRMYPNIAELSRECVRPYKVPDSDFTIEKGVVVLVAVNGLHHDPQYYPDPDQFKPDRFEGNNFKPNPTFLPFGDGPRICIGMRFALMGVKTCLAKIMSQFSVKLSSKTQLPLKFDTRSLVPSVVGGIWLTFQRREDCH</sequence>
<evidence type="ECO:0000256" key="10">
    <source>
        <dbReference type="ARBA" id="ARBA00023004"/>
    </source>
</evidence>
<accession>A0A1B6L5Q1</accession>
<keyword evidence="11 14" id="KW-0503">Monooxygenase</keyword>
<proteinExistence type="inferred from homology"/>
<dbReference type="InterPro" id="IPR001128">
    <property type="entry name" value="Cyt_P450"/>
</dbReference>
<evidence type="ECO:0000256" key="1">
    <source>
        <dbReference type="ARBA" id="ARBA00001971"/>
    </source>
</evidence>
<evidence type="ECO:0000256" key="4">
    <source>
        <dbReference type="ARBA" id="ARBA00010617"/>
    </source>
</evidence>
<protein>
    <recommendedName>
        <fullName evidence="18">Cytochrome P450</fullName>
    </recommendedName>
</protein>
<dbReference type="EMBL" id="GEBQ01029137">
    <property type="protein sequence ID" value="JAT10840.1"/>
    <property type="molecule type" value="Transcribed_RNA"/>
</dbReference>
<dbReference type="Pfam" id="PF00067">
    <property type="entry name" value="p450"/>
    <property type="match status" value="1"/>
</dbReference>
<dbReference type="PRINTS" id="PR00385">
    <property type="entry name" value="P450"/>
</dbReference>
<keyword evidence="9 14" id="KW-0560">Oxidoreductase</keyword>
<dbReference type="GO" id="GO:0016705">
    <property type="term" value="F:oxidoreductase activity, acting on paired donors, with incorporation or reduction of molecular oxygen"/>
    <property type="evidence" value="ECO:0007669"/>
    <property type="project" value="InterPro"/>
</dbReference>
<keyword evidence="5 13" id="KW-0349">Heme</keyword>
<keyword evidence="10 13" id="KW-0408">Iron</keyword>
<dbReference type="InterPro" id="IPR002401">
    <property type="entry name" value="Cyt_P450_E_grp-I"/>
</dbReference>